<proteinExistence type="predicted"/>
<reference evidence="1 2" key="1">
    <citation type="journal article" date="2014" name="Nat. Commun.">
        <title>Molecular traces of alternative social organization in a termite genome.</title>
        <authorList>
            <person name="Terrapon N."/>
            <person name="Li C."/>
            <person name="Robertson H.M."/>
            <person name="Ji L."/>
            <person name="Meng X."/>
            <person name="Booth W."/>
            <person name="Chen Z."/>
            <person name="Childers C.P."/>
            <person name="Glastad K.M."/>
            <person name="Gokhale K."/>
            <person name="Gowin J."/>
            <person name="Gronenberg W."/>
            <person name="Hermansen R.A."/>
            <person name="Hu H."/>
            <person name="Hunt B.G."/>
            <person name="Huylmans A.K."/>
            <person name="Khalil S.M."/>
            <person name="Mitchell R.D."/>
            <person name="Munoz-Torres M.C."/>
            <person name="Mustard J.A."/>
            <person name="Pan H."/>
            <person name="Reese J.T."/>
            <person name="Scharf M.E."/>
            <person name="Sun F."/>
            <person name="Vogel H."/>
            <person name="Xiao J."/>
            <person name="Yang W."/>
            <person name="Yang Z."/>
            <person name="Yang Z."/>
            <person name="Zhou J."/>
            <person name="Zhu J."/>
            <person name="Brent C.S."/>
            <person name="Elsik C.G."/>
            <person name="Goodisman M.A."/>
            <person name="Liberles D.A."/>
            <person name="Roe R.M."/>
            <person name="Vargo E.L."/>
            <person name="Vilcinskas A."/>
            <person name="Wang J."/>
            <person name="Bornberg-Bauer E."/>
            <person name="Korb J."/>
            <person name="Zhang G."/>
            <person name="Liebig J."/>
        </authorList>
    </citation>
    <scope>NUCLEOTIDE SEQUENCE [LARGE SCALE GENOMIC DNA]</scope>
    <source>
        <tissue evidence="1">Whole organism</tissue>
    </source>
</reference>
<evidence type="ECO:0000313" key="2">
    <source>
        <dbReference type="Proteomes" id="UP000027135"/>
    </source>
</evidence>
<keyword evidence="2" id="KW-1185">Reference proteome</keyword>
<accession>A0A067R8C1</accession>
<sequence length="130" mass="14774">MYLLQIWDKSYWGLPQYAGSIINASDLLGMAGFPCIFYRSQWPRGLRHLPRAAWSLGPWVRIPLKAWMFVRVFLCCAILCTGRGLATGQSLIQGVLPTIYRSKPTKSWDPHLVILYPLGNGPSYIEFGDR</sequence>
<name>A0A067R8C1_ZOONE</name>
<dbReference type="InParanoid" id="A0A067R8C1"/>
<protein>
    <submittedName>
        <fullName evidence="1">Uncharacterized protein</fullName>
    </submittedName>
</protein>
<dbReference type="Proteomes" id="UP000027135">
    <property type="component" value="Unassembled WGS sequence"/>
</dbReference>
<dbReference type="EMBL" id="KK852632">
    <property type="protein sequence ID" value="KDR19807.1"/>
    <property type="molecule type" value="Genomic_DNA"/>
</dbReference>
<gene>
    <name evidence="1" type="ORF">L798_04740</name>
</gene>
<evidence type="ECO:0000313" key="1">
    <source>
        <dbReference type="EMBL" id="KDR19807.1"/>
    </source>
</evidence>
<dbReference type="AlphaFoldDB" id="A0A067R8C1"/>
<organism evidence="1 2">
    <name type="scientific">Zootermopsis nevadensis</name>
    <name type="common">Dampwood termite</name>
    <dbReference type="NCBI Taxonomy" id="136037"/>
    <lineage>
        <taxon>Eukaryota</taxon>
        <taxon>Metazoa</taxon>
        <taxon>Ecdysozoa</taxon>
        <taxon>Arthropoda</taxon>
        <taxon>Hexapoda</taxon>
        <taxon>Insecta</taxon>
        <taxon>Pterygota</taxon>
        <taxon>Neoptera</taxon>
        <taxon>Polyneoptera</taxon>
        <taxon>Dictyoptera</taxon>
        <taxon>Blattodea</taxon>
        <taxon>Blattoidea</taxon>
        <taxon>Termitoidae</taxon>
        <taxon>Termopsidae</taxon>
        <taxon>Zootermopsis</taxon>
    </lineage>
</organism>